<dbReference type="AlphaFoldDB" id="A0A2P2MY78"/>
<feature type="compositionally biased region" description="Basic residues" evidence="1">
    <location>
        <begin position="1"/>
        <end position="11"/>
    </location>
</feature>
<evidence type="ECO:0000313" key="2">
    <source>
        <dbReference type="EMBL" id="MBX35165.1"/>
    </source>
</evidence>
<reference evidence="2" key="1">
    <citation type="submission" date="2018-02" db="EMBL/GenBank/DDBJ databases">
        <title>Rhizophora mucronata_Transcriptome.</title>
        <authorList>
            <person name="Meera S.P."/>
            <person name="Sreeshan A."/>
            <person name="Augustine A."/>
        </authorList>
    </citation>
    <scope>NUCLEOTIDE SEQUENCE</scope>
    <source>
        <tissue evidence="2">Leaf</tissue>
    </source>
</reference>
<dbReference type="EMBL" id="GGEC01054681">
    <property type="protein sequence ID" value="MBX35165.1"/>
    <property type="molecule type" value="Transcribed_RNA"/>
</dbReference>
<feature type="region of interest" description="Disordered" evidence="1">
    <location>
        <begin position="1"/>
        <end position="22"/>
    </location>
</feature>
<evidence type="ECO:0000256" key="1">
    <source>
        <dbReference type="SAM" id="MobiDB-lite"/>
    </source>
</evidence>
<organism evidence="2">
    <name type="scientific">Rhizophora mucronata</name>
    <name type="common">Asiatic mangrove</name>
    <dbReference type="NCBI Taxonomy" id="61149"/>
    <lineage>
        <taxon>Eukaryota</taxon>
        <taxon>Viridiplantae</taxon>
        <taxon>Streptophyta</taxon>
        <taxon>Embryophyta</taxon>
        <taxon>Tracheophyta</taxon>
        <taxon>Spermatophyta</taxon>
        <taxon>Magnoliopsida</taxon>
        <taxon>eudicotyledons</taxon>
        <taxon>Gunneridae</taxon>
        <taxon>Pentapetalae</taxon>
        <taxon>rosids</taxon>
        <taxon>fabids</taxon>
        <taxon>Malpighiales</taxon>
        <taxon>Rhizophoraceae</taxon>
        <taxon>Rhizophora</taxon>
    </lineage>
</organism>
<protein>
    <submittedName>
        <fullName evidence="2">Uncharacterized protein MANES_12G077000</fullName>
    </submittedName>
</protein>
<sequence>MQRKTARKTHLKLSETSSSSQTLPRTTTLLVKSGWFLRVQTHYTTKRSRAASRMNRSSTPLVQKFSNHNLCQFLPAGVQCKDFYFVPHPIISFVLISFVCSSHV</sequence>
<proteinExistence type="predicted"/>
<accession>A0A2P2MY78</accession>
<name>A0A2P2MY78_RHIMU</name>